<dbReference type="InterPro" id="IPR008868">
    <property type="entry name" value="TniB"/>
</dbReference>
<dbReference type="InterPro" id="IPR003593">
    <property type="entry name" value="AAA+_ATPase"/>
</dbReference>
<dbReference type="Proteomes" id="UP000596857">
    <property type="component" value="Unassembled WGS sequence"/>
</dbReference>
<dbReference type="EMBL" id="WHOB01000097">
    <property type="protein sequence ID" value="NOU83886.1"/>
    <property type="molecule type" value="Genomic_DNA"/>
</dbReference>
<dbReference type="Gene3D" id="3.40.50.300">
    <property type="entry name" value="P-loop containing nucleotide triphosphate hydrolases"/>
    <property type="match status" value="1"/>
</dbReference>
<dbReference type="SUPFAM" id="SSF52540">
    <property type="entry name" value="P-loop containing nucleoside triphosphate hydrolases"/>
    <property type="match status" value="1"/>
</dbReference>
<organism evidence="2 3">
    <name type="scientific">Paenibacillus phytohabitans</name>
    <dbReference type="NCBI Taxonomy" id="2654978"/>
    <lineage>
        <taxon>Bacteria</taxon>
        <taxon>Bacillati</taxon>
        <taxon>Bacillota</taxon>
        <taxon>Bacilli</taxon>
        <taxon>Bacillales</taxon>
        <taxon>Paenibacillaceae</taxon>
        <taxon>Paenibacillus</taxon>
    </lineage>
</organism>
<feature type="domain" description="AAA+ ATPase" evidence="1">
    <location>
        <begin position="49"/>
        <end position="286"/>
    </location>
</feature>
<dbReference type="InterPro" id="IPR025662">
    <property type="entry name" value="Sigma_54_int_dom_ATP-bd_1"/>
</dbReference>
<evidence type="ECO:0000313" key="2">
    <source>
        <dbReference type="EMBL" id="NOU83886.1"/>
    </source>
</evidence>
<proteinExistence type="predicted"/>
<evidence type="ECO:0000259" key="1">
    <source>
        <dbReference type="SMART" id="SM00382"/>
    </source>
</evidence>
<dbReference type="Pfam" id="PF05621">
    <property type="entry name" value="TniB"/>
    <property type="match status" value="1"/>
</dbReference>
<gene>
    <name evidence="2" type="ORF">GC101_34085</name>
</gene>
<evidence type="ECO:0000313" key="3">
    <source>
        <dbReference type="Proteomes" id="UP000596857"/>
    </source>
</evidence>
<comment type="caution">
    <text evidence="2">The sequence shown here is derived from an EMBL/GenBank/DDBJ whole genome shotgun (WGS) entry which is preliminary data.</text>
</comment>
<dbReference type="SMART" id="SM00382">
    <property type="entry name" value="AAA"/>
    <property type="match status" value="1"/>
</dbReference>
<accession>A0ABX1YUZ5</accession>
<reference evidence="2 3" key="1">
    <citation type="submission" date="2019-10" db="EMBL/GenBank/DDBJ databases">
        <title>Description of Paenibacillus terricola sp. nov.</title>
        <authorList>
            <person name="Carlier A."/>
            <person name="Qi S."/>
        </authorList>
    </citation>
    <scope>NUCLEOTIDE SEQUENCE [LARGE SCALE GENOMIC DNA]</scope>
    <source>
        <strain evidence="2 3">LMG 31459</strain>
    </source>
</reference>
<dbReference type="InterPro" id="IPR027417">
    <property type="entry name" value="P-loop_NTPase"/>
</dbReference>
<name>A0ABX1YUZ5_9BACL</name>
<protein>
    <submittedName>
        <fullName evidence="2">AAA family ATPase</fullName>
    </submittedName>
</protein>
<dbReference type="PROSITE" id="PS00675">
    <property type="entry name" value="SIGMA54_INTERACT_1"/>
    <property type="match status" value="1"/>
</dbReference>
<sequence>METGRSLPMKIENLEKLRFVDSIRVIYPRFKETMDLIEEVHQTSLYSPNPASLLITGETGSGKTTLFKTYIEQHSKVSSKVVEGIQCSTKNILHISIPYPVRYTILTERLLTELGDPYPNKGTVAQKDKRLTTLIKQNQVQLVMLDEFQHFVDRDRRKVMLGVSDWFKSLMNETNIPFILFGLDSSNEVLDVNPQLSRRVNRKEITPFGYGSSGEKNEFQRLMFEIDKQVAKVFESTSDLADETCCERFMYATNGAMNSIMSLVRQGAKNALAREAERIELVDLARAYEKVTYVNRGKSLNPFAIHDPSALRQTV</sequence>
<keyword evidence="3" id="KW-1185">Reference proteome</keyword>